<dbReference type="OrthoDB" id="66095at2759"/>
<dbReference type="EMBL" id="ML179051">
    <property type="protein sequence ID" value="THV05167.1"/>
    <property type="molecule type" value="Genomic_DNA"/>
</dbReference>
<sequence>MFNGLGLLLVTQLHLILATVVFKNFSGLVGTFSELTDFLSNSSVDEDPNQFRPSEEDVAVVRQDLLKLLPLELIDDIFDYARYWPSVSAFRGGPSASCAITNLVHDGQSRCYLVTPPIPGDSKLTVATEPTRHRRVREVRFRIRSHDQGWGGDANHRGTYNGSSTWFEAVILRPASELGHPSWYQNVLTGPTSLLGPDALQTLSSSSLQDNDDQPRRWHIQSNVTASGKFRDHVVTWRTTDEANPEEEQLYDRAKGRMGRGHELVRSLRAGDRLAIIAKALLPGWVNHVASASAEIFY</sequence>
<evidence type="ECO:0000313" key="3">
    <source>
        <dbReference type="Proteomes" id="UP000297245"/>
    </source>
</evidence>
<gene>
    <name evidence="2" type="ORF">K435DRAFT_961545</name>
</gene>
<evidence type="ECO:0000313" key="2">
    <source>
        <dbReference type="EMBL" id="THV05167.1"/>
    </source>
</evidence>
<keyword evidence="3" id="KW-1185">Reference proteome</keyword>
<accession>A0A4S8MQ56</accession>
<organism evidence="2 3">
    <name type="scientific">Dendrothele bispora (strain CBS 962.96)</name>
    <dbReference type="NCBI Taxonomy" id="1314807"/>
    <lineage>
        <taxon>Eukaryota</taxon>
        <taxon>Fungi</taxon>
        <taxon>Dikarya</taxon>
        <taxon>Basidiomycota</taxon>
        <taxon>Agaricomycotina</taxon>
        <taxon>Agaricomycetes</taxon>
        <taxon>Agaricomycetidae</taxon>
        <taxon>Agaricales</taxon>
        <taxon>Agaricales incertae sedis</taxon>
        <taxon>Dendrothele</taxon>
    </lineage>
</organism>
<feature type="chain" id="PRO_5020807188" evidence="1">
    <location>
        <begin position="19"/>
        <end position="298"/>
    </location>
</feature>
<keyword evidence="1" id="KW-0732">Signal</keyword>
<protein>
    <submittedName>
        <fullName evidence="2">Uncharacterized protein</fullName>
    </submittedName>
</protein>
<name>A0A4S8MQ56_DENBC</name>
<dbReference type="AlphaFoldDB" id="A0A4S8MQ56"/>
<proteinExistence type="predicted"/>
<feature type="signal peptide" evidence="1">
    <location>
        <begin position="1"/>
        <end position="18"/>
    </location>
</feature>
<evidence type="ECO:0000256" key="1">
    <source>
        <dbReference type="SAM" id="SignalP"/>
    </source>
</evidence>
<dbReference type="Proteomes" id="UP000297245">
    <property type="component" value="Unassembled WGS sequence"/>
</dbReference>
<reference evidence="2 3" key="1">
    <citation type="journal article" date="2019" name="Nat. Ecol. Evol.">
        <title>Megaphylogeny resolves global patterns of mushroom evolution.</title>
        <authorList>
            <person name="Varga T."/>
            <person name="Krizsan K."/>
            <person name="Foldi C."/>
            <person name="Dima B."/>
            <person name="Sanchez-Garcia M."/>
            <person name="Sanchez-Ramirez S."/>
            <person name="Szollosi G.J."/>
            <person name="Szarkandi J.G."/>
            <person name="Papp V."/>
            <person name="Albert L."/>
            <person name="Andreopoulos W."/>
            <person name="Angelini C."/>
            <person name="Antonin V."/>
            <person name="Barry K.W."/>
            <person name="Bougher N.L."/>
            <person name="Buchanan P."/>
            <person name="Buyck B."/>
            <person name="Bense V."/>
            <person name="Catcheside P."/>
            <person name="Chovatia M."/>
            <person name="Cooper J."/>
            <person name="Damon W."/>
            <person name="Desjardin D."/>
            <person name="Finy P."/>
            <person name="Geml J."/>
            <person name="Haridas S."/>
            <person name="Hughes K."/>
            <person name="Justo A."/>
            <person name="Karasinski D."/>
            <person name="Kautmanova I."/>
            <person name="Kiss B."/>
            <person name="Kocsube S."/>
            <person name="Kotiranta H."/>
            <person name="LaButti K.M."/>
            <person name="Lechner B.E."/>
            <person name="Liimatainen K."/>
            <person name="Lipzen A."/>
            <person name="Lukacs Z."/>
            <person name="Mihaltcheva S."/>
            <person name="Morgado L.N."/>
            <person name="Niskanen T."/>
            <person name="Noordeloos M.E."/>
            <person name="Ohm R.A."/>
            <person name="Ortiz-Santana B."/>
            <person name="Ovrebo C."/>
            <person name="Racz N."/>
            <person name="Riley R."/>
            <person name="Savchenko A."/>
            <person name="Shiryaev A."/>
            <person name="Soop K."/>
            <person name="Spirin V."/>
            <person name="Szebenyi C."/>
            <person name="Tomsovsky M."/>
            <person name="Tulloss R.E."/>
            <person name="Uehling J."/>
            <person name="Grigoriev I.V."/>
            <person name="Vagvolgyi C."/>
            <person name="Papp T."/>
            <person name="Martin F.M."/>
            <person name="Miettinen O."/>
            <person name="Hibbett D.S."/>
            <person name="Nagy L.G."/>
        </authorList>
    </citation>
    <scope>NUCLEOTIDE SEQUENCE [LARGE SCALE GENOMIC DNA]</scope>
    <source>
        <strain evidence="2 3">CBS 962.96</strain>
    </source>
</reference>